<comment type="similarity">
    <text evidence="2">Belongs to the amino acid/polyamine transporter 2 family.</text>
</comment>
<dbReference type="InterPro" id="IPR013057">
    <property type="entry name" value="AA_transpt_TM"/>
</dbReference>
<dbReference type="AlphaFoldDB" id="L8X1M1"/>
<feature type="transmembrane region" description="Helical" evidence="9">
    <location>
        <begin position="603"/>
        <end position="625"/>
    </location>
</feature>
<evidence type="ECO:0000256" key="8">
    <source>
        <dbReference type="SAM" id="MobiDB-lite"/>
    </source>
</evidence>
<feature type="transmembrane region" description="Helical" evidence="9">
    <location>
        <begin position="637"/>
        <end position="658"/>
    </location>
</feature>
<evidence type="ECO:0000256" key="5">
    <source>
        <dbReference type="ARBA" id="ARBA00022970"/>
    </source>
</evidence>
<name>L8X1M1_THACA</name>
<keyword evidence="5" id="KW-0029">Amino-acid transport</keyword>
<gene>
    <name evidence="11" type="ORF">AG1IA_03468</name>
</gene>
<dbReference type="GO" id="GO:0015179">
    <property type="term" value="F:L-amino acid transmembrane transporter activity"/>
    <property type="evidence" value="ECO:0007669"/>
    <property type="project" value="TreeGrafter"/>
</dbReference>
<comment type="subcellular location">
    <subcellularLocation>
        <location evidence="1">Membrane</location>
        <topology evidence="1">Multi-pass membrane protein</topology>
    </subcellularLocation>
</comment>
<evidence type="ECO:0000259" key="10">
    <source>
        <dbReference type="Pfam" id="PF01490"/>
    </source>
</evidence>
<dbReference type="HOGENOM" id="CLU_009020_4_1_1"/>
<keyword evidence="4 9" id="KW-0812">Transmembrane</keyword>
<evidence type="ECO:0000256" key="7">
    <source>
        <dbReference type="ARBA" id="ARBA00023136"/>
    </source>
</evidence>
<evidence type="ECO:0000256" key="3">
    <source>
        <dbReference type="ARBA" id="ARBA00022448"/>
    </source>
</evidence>
<feature type="transmembrane region" description="Helical" evidence="9">
    <location>
        <begin position="422"/>
        <end position="445"/>
    </location>
</feature>
<organism evidence="11 12">
    <name type="scientific">Thanatephorus cucumeris (strain AG1-IA)</name>
    <name type="common">Rice sheath blight fungus</name>
    <name type="synonym">Rhizoctonia solani</name>
    <dbReference type="NCBI Taxonomy" id="983506"/>
    <lineage>
        <taxon>Eukaryota</taxon>
        <taxon>Fungi</taxon>
        <taxon>Dikarya</taxon>
        <taxon>Basidiomycota</taxon>
        <taxon>Agaricomycotina</taxon>
        <taxon>Agaricomycetes</taxon>
        <taxon>Cantharellales</taxon>
        <taxon>Ceratobasidiaceae</taxon>
        <taxon>Rhizoctonia</taxon>
        <taxon>Rhizoctonia solani AG-1</taxon>
    </lineage>
</organism>
<evidence type="ECO:0000256" key="2">
    <source>
        <dbReference type="ARBA" id="ARBA00008066"/>
    </source>
</evidence>
<reference evidence="11 12" key="1">
    <citation type="journal article" date="2013" name="Nat. Commun.">
        <title>The evolution and pathogenic mechanisms of the rice sheath blight pathogen.</title>
        <authorList>
            <person name="Zheng A."/>
            <person name="Lin R."/>
            <person name="Xu L."/>
            <person name="Qin P."/>
            <person name="Tang C."/>
            <person name="Ai P."/>
            <person name="Zhang D."/>
            <person name="Liu Y."/>
            <person name="Sun Z."/>
            <person name="Feng H."/>
            <person name="Wang Y."/>
            <person name="Chen Y."/>
            <person name="Liang X."/>
            <person name="Fu R."/>
            <person name="Li Q."/>
            <person name="Zhang J."/>
            <person name="Yu X."/>
            <person name="Xie Z."/>
            <person name="Ding L."/>
            <person name="Guan P."/>
            <person name="Tang J."/>
            <person name="Liang Y."/>
            <person name="Wang S."/>
            <person name="Deng Q."/>
            <person name="Li S."/>
            <person name="Zhu J."/>
            <person name="Wang L."/>
            <person name="Liu H."/>
            <person name="Li P."/>
        </authorList>
    </citation>
    <scope>NUCLEOTIDE SEQUENCE [LARGE SCALE GENOMIC DNA]</scope>
    <source>
        <strain evidence="12">AG-1 IA</strain>
    </source>
</reference>
<evidence type="ECO:0000313" key="12">
    <source>
        <dbReference type="Proteomes" id="UP000011668"/>
    </source>
</evidence>
<dbReference type="GO" id="GO:0005783">
    <property type="term" value="C:endoplasmic reticulum"/>
    <property type="evidence" value="ECO:0007669"/>
    <property type="project" value="TreeGrafter"/>
</dbReference>
<dbReference type="PANTHER" id="PTHR22950:SF458">
    <property type="entry name" value="SODIUM-COUPLED NEUTRAL AMINO ACID TRANSPORTER 11-RELATED"/>
    <property type="match status" value="1"/>
</dbReference>
<evidence type="ECO:0000256" key="6">
    <source>
        <dbReference type="ARBA" id="ARBA00022989"/>
    </source>
</evidence>
<keyword evidence="3" id="KW-0813">Transport</keyword>
<proteinExistence type="inferred from homology"/>
<keyword evidence="12" id="KW-1185">Reference proteome</keyword>
<feature type="transmembrane region" description="Helical" evidence="9">
    <location>
        <begin position="379"/>
        <end position="396"/>
    </location>
</feature>
<dbReference type="Proteomes" id="UP000011668">
    <property type="component" value="Unassembled WGS sequence"/>
</dbReference>
<feature type="transmembrane region" description="Helical" evidence="9">
    <location>
        <begin position="457"/>
        <end position="480"/>
    </location>
</feature>
<dbReference type="EMBL" id="AFRT01000800">
    <property type="protein sequence ID" value="ELU42519.1"/>
    <property type="molecule type" value="Genomic_DNA"/>
</dbReference>
<dbReference type="STRING" id="983506.L8X1M1"/>
<dbReference type="GO" id="GO:0016020">
    <property type="term" value="C:membrane"/>
    <property type="evidence" value="ECO:0007669"/>
    <property type="project" value="UniProtKB-SubCell"/>
</dbReference>
<keyword evidence="6 9" id="KW-1133">Transmembrane helix</keyword>
<feature type="compositionally biased region" description="Basic and acidic residues" evidence="8">
    <location>
        <begin position="70"/>
        <end position="80"/>
    </location>
</feature>
<evidence type="ECO:0000256" key="9">
    <source>
        <dbReference type="SAM" id="Phobius"/>
    </source>
</evidence>
<dbReference type="OrthoDB" id="28208at2759"/>
<feature type="region of interest" description="Disordered" evidence="8">
    <location>
        <begin position="64"/>
        <end position="90"/>
    </location>
</feature>
<dbReference type="PANTHER" id="PTHR22950">
    <property type="entry name" value="AMINO ACID TRANSPORTER"/>
    <property type="match status" value="1"/>
</dbReference>
<sequence>MAKSHFEGCGDATCALQNKPLVLRRNAIMLGRSKTRNTGSEAQEPLLGRGDEDEHADVVFAIDDDEEESTAFRDRDRDMGGSRSPQVGATSFIAPTLRSTTQSREAEFELDSDELNPNDEVTSIPASQRMPLLVGLADAVEVRRNPDLPLHTFSNGQPGQTMVNGRIVFDNDDPAERVDIAELAARQHKGGNMLDSMFNMANSILGAGNQAGFVTGILLLVILAGVTDWTIRLIVRNAKLSGRTSYIDIMGHCYGTLSMWEHEEALLICKTKGSSGRAAVSFFQFAFAFGGMCGTRGAVPTHADCWLTLVVLAVRQGCYLVRARVGDTIPHVIRSIFPTLSTVPVLSILTNRNFVVILCTACISYPLSLYRSIASLAKASTFALIGMLTIVGTVLFEEGRVSADLKGSQAPSIKYSFIQPQIFQAIGVISFAFVCHHNSLLIYGSMRTPTMDRFDQVTHVAAGLSLVACLTMAIPAFLVFTDRTQGNVLNNFPQVSAALAAFGNEGAVLSCDDAVINIARFCFGANMVTTTPMELMVCREVIEEYFFAHEAFDQTRHVLFTTSILFASMAVALVTCDLGEWGGYGIDRIGPGLTENIGVMLEITGGASATALAFVFPALCYIKLLPAREPWNGRAKLPAVLCAGFGILVLVLSVGLALQKAWGPEGATRLCA</sequence>
<evidence type="ECO:0000256" key="4">
    <source>
        <dbReference type="ARBA" id="ARBA00022692"/>
    </source>
</evidence>
<protein>
    <submittedName>
        <fullName evidence="11">Amino acid transporter</fullName>
    </submittedName>
</protein>
<dbReference type="Pfam" id="PF01490">
    <property type="entry name" value="Aa_trans"/>
    <property type="match status" value="1"/>
</dbReference>
<feature type="transmembrane region" description="Helical" evidence="9">
    <location>
        <begin position="211"/>
        <end position="235"/>
    </location>
</feature>
<comment type="caution">
    <text evidence="11">The sequence shown here is derived from an EMBL/GenBank/DDBJ whole genome shotgun (WGS) entry which is preliminary data.</text>
</comment>
<feature type="domain" description="Amino acid transporter transmembrane" evidence="10">
    <location>
        <begin position="191"/>
        <end position="579"/>
    </location>
</feature>
<evidence type="ECO:0000313" key="11">
    <source>
        <dbReference type="EMBL" id="ELU42519.1"/>
    </source>
</evidence>
<evidence type="ECO:0000256" key="1">
    <source>
        <dbReference type="ARBA" id="ARBA00004141"/>
    </source>
</evidence>
<accession>L8X1M1</accession>
<feature type="transmembrane region" description="Helical" evidence="9">
    <location>
        <begin position="354"/>
        <end position="373"/>
    </location>
</feature>
<keyword evidence="7 9" id="KW-0472">Membrane</keyword>